<dbReference type="OrthoDB" id="9775595at2"/>
<dbReference type="EMBL" id="AWVQ01000844">
    <property type="protein sequence ID" value="ERK67898.1"/>
    <property type="molecule type" value="Genomic_DNA"/>
</dbReference>
<dbReference type="CDD" id="cd04301">
    <property type="entry name" value="NAT_SF"/>
    <property type="match status" value="1"/>
</dbReference>
<feature type="non-terminal residue" evidence="4">
    <location>
        <position position="1"/>
    </location>
</feature>
<accession>U2SRA6</accession>
<dbReference type="InterPro" id="IPR016181">
    <property type="entry name" value="Acyl_CoA_acyltransferase"/>
</dbReference>
<dbReference type="AlphaFoldDB" id="U2SRA6"/>
<organism evidence="4 5">
    <name type="scientific">Leifsonia aquatica ATCC 14665</name>
    <dbReference type="NCBI Taxonomy" id="1358026"/>
    <lineage>
        <taxon>Bacteria</taxon>
        <taxon>Bacillati</taxon>
        <taxon>Actinomycetota</taxon>
        <taxon>Actinomycetes</taxon>
        <taxon>Micrococcales</taxon>
        <taxon>Microbacteriaceae</taxon>
        <taxon>Leifsonia</taxon>
    </lineage>
</organism>
<evidence type="ECO:0000256" key="1">
    <source>
        <dbReference type="ARBA" id="ARBA00022679"/>
    </source>
</evidence>
<name>U2SRA6_LEIAQ</name>
<dbReference type="HOGENOM" id="CLU_2563789_0_0_11"/>
<dbReference type="InterPro" id="IPR000182">
    <property type="entry name" value="GNAT_dom"/>
</dbReference>
<comment type="caution">
    <text evidence="4">The sequence shown here is derived from an EMBL/GenBank/DDBJ whole genome shotgun (WGS) entry which is preliminary data.</text>
</comment>
<evidence type="ECO:0000313" key="5">
    <source>
        <dbReference type="Proteomes" id="UP000016605"/>
    </source>
</evidence>
<proteinExistence type="predicted"/>
<dbReference type="InterPro" id="IPR050680">
    <property type="entry name" value="YpeA/RimI_acetyltransf"/>
</dbReference>
<reference evidence="4 5" key="1">
    <citation type="submission" date="2013-08" db="EMBL/GenBank/DDBJ databases">
        <authorList>
            <person name="Weinstock G."/>
            <person name="Sodergren E."/>
            <person name="Wylie T."/>
            <person name="Fulton L."/>
            <person name="Fulton R."/>
            <person name="Fronick C."/>
            <person name="O'Laughlin M."/>
            <person name="Godfrey J."/>
            <person name="Miner T."/>
            <person name="Herter B."/>
            <person name="Appelbaum E."/>
            <person name="Cordes M."/>
            <person name="Lek S."/>
            <person name="Wollam A."/>
            <person name="Pepin K.H."/>
            <person name="Palsikar V.B."/>
            <person name="Mitreva M."/>
            <person name="Wilson R.K."/>
        </authorList>
    </citation>
    <scope>NUCLEOTIDE SEQUENCE [LARGE SCALE GENOMIC DNA]</scope>
    <source>
        <strain evidence="4 5">ATCC 14665</strain>
    </source>
</reference>
<dbReference type="GO" id="GO:0016747">
    <property type="term" value="F:acyltransferase activity, transferring groups other than amino-acyl groups"/>
    <property type="evidence" value="ECO:0007669"/>
    <property type="project" value="InterPro"/>
</dbReference>
<dbReference type="Gene3D" id="3.40.630.30">
    <property type="match status" value="1"/>
</dbReference>
<feature type="domain" description="N-acetyltransferase" evidence="3">
    <location>
        <begin position="1"/>
        <end position="81"/>
    </location>
</feature>
<dbReference type="Proteomes" id="UP000016605">
    <property type="component" value="Unassembled WGS sequence"/>
</dbReference>
<evidence type="ECO:0000313" key="4">
    <source>
        <dbReference type="EMBL" id="ERK67898.1"/>
    </source>
</evidence>
<dbReference type="PROSITE" id="PS51186">
    <property type="entry name" value="GNAT"/>
    <property type="match status" value="1"/>
</dbReference>
<dbReference type="RefSeq" id="WP_021765641.1">
    <property type="nucleotide sequence ID" value="NZ_KI272780.1"/>
</dbReference>
<evidence type="ECO:0000259" key="3">
    <source>
        <dbReference type="PROSITE" id="PS51186"/>
    </source>
</evidence>
<sequence>RLALVGGWGGLYAVATLPSARRRGLARALTTALAREAAAHGVDRLWLQVVADNSAAIALYESLGFVPASRYEYWEEPPQAG</sequence>
<keyword evidence="2" id="KW-0012">Acyltransferase</keyword>
<dbReference type="PANTHER" id="PTHR43420">
    <property type="entry name" value="ACETYLTRANSFERASE"/>
    <property type="match status" value="1"/>
</dbReference>
<protein>
    <submittedName>
        <fullName evidence="4">Ribosomal-protein-alanine acetyltransferase domain protein</fullName>
    </submittedName>
</protein>
<dbReference type="PATRIC" id="fig|1358026.3.peg.3730"/>
<dbReference type="Pfam" id="PF00583">
    <property type="entry name" value="Acetyltransf_1"/>
    <property type="match status" value="1"/>
</dbReference>
<evidence type="ECO:0000256" key="2">
    <source>
        <dbReference type="ARBA" id="ARBA00023315"/>
    </source>
</evidence>
<keyword evidence="1 4" id="KW-0808">Transferase</keyword>
<dbReference type="SUPFAM" id="SSF55729">
    <property type="entry name" value="Acyl-CoA N-acyltransferases (Nat)"/>
    <property type="match status" value="1"/>
</dbReference>
<gene>
    <name evidence="4" type="ORF">N136_04608</name>
</gene>